<proteinExistence type="predicted"/>
<gene>
    <name evidence="2" type="ORF">LTRI10_LOCUS20701</name>
</gene>
<evidence type="ECO:0000313" key="2">
    <source>
        <dbReference type="EMBL" id="CAL1379161.1"/>
    </source>
</evidence>
<name>A0AAV2DZS1_9ROSI</name>
<accession>A0AAV2DZS1</accession>
<evidence type="ECO:0000256" key="1">
    <source>
        <dbReference type="SAM" id="MobiDB-lite"/>
    </source>
</evidence>
<reference evidence="2 3" key="1">
    <citation type="submission" date="2024-04" db="EMBL/GenBank/DDBJ databases">
        <authorList>
            <person name="Fracassetti M."/>
        </authorList>
    </citation>
    <scope>NUCLEOTIDE SEQUENCE [LARGE SCALE GENOMIC DNA]</scope>
</reference>
<evidence type="ECO:0000313" key="3">
    <source>
        <dbReference type="Proteomes" id="UP001497516"/>
    </source>
</evidence>
<feature type="region of interest" description="Disordered" evidence="1">
    <location>
        <begin position="1"/>
        <end position="33"/>
    </location>
</feature>
<dbReference type="Proteomes" id="UP001497516">
    <property type="component" value="Chromosome 3"/>
</dbReference>
<feature type="compositionally biased region" description="Basic and acidic residues" evidence="1">
    <location>
        <begin position="23"/>
        <end position="33"/>
    </location>
</feature>
<sequence length="119" mass="13112">MPRVFSLAGRVEEQGNSGMAGVNERRRQARVDGRWRPEVQAEQRVGLGLGLGGQRVDEGVTETTRVVGNGGGEERDGNRVWESAAVGTGGWRRSGVSRFRKGEGWNWRGDGVYVSRRWG</sequence>
<dbReference type="AlphaFoldDB" id="A0AAV2DZS1"/>
<keyword evidence="3" id="KW-1185">Reference proteome</keyword>
<dbReference type="EMBL" id="OZ034816">
    <property type="protein sequence ID" value="CAL1379161.1"/>
    <property type="molecule type" value="Genomic_DNA"/>
</dbReference>
<organism evidence="2 3">
    <name type="scientific">Linum trigynum</name>
    <dbReference type="NCBI Taxonomy" id="586398"/>
    <lineage>
        <taxon>Eukaryota</taxon>
        <taxon>Viridiplantae</taxon>
        <taxon>Streptophyta</taxon>
        <taxon>Embryophyta</taxon>
        <taxon>Tracheophyta</taxon>
        <taxon>Spermatophyta</taxon>
        <taxon>Magnoliopsida</taxon>
        <taxon>eudicotyledons</taxon>
        <taxon>Gunneridae</taxon>
        <taxon>Pentapetalae</taxon>
        <taxon>rosids</taxon>
        <taxon>fabids</taxon>
        <taxon>Malpighiales</taxon>
        <taxon>Linaceae</taxon>
        <taxon>Linum</taxon>
    </lineage>
</organism>
<protein>
    <submittedName>
        <fullName evidence="2">Uncharacterized protein</fullName>
    </submittedName>
</protein>